<evidence type="ECO:0000313" key="2">
    <source>
        <dbReference type="EMBL" id="GCD77693.1"/>
    </source>
</evidence>
<dbReference type="EMBL" id="BHZE01000009">
    <property type="protein sequence ID" value="GCD77693.1"/>
    <property type="molecule type" value="Genomic_DNA"/>
</dbReference>
<dbReference type="PANTHER" id="PTHR35024">
    <property type="entry name" value="HYPOTHETICAL CYTOSOLIC PROTEIN"/>
    <property type="match status" value="1"/>
</dbReference>
<evidence type="ECO:0008006" key="4">
    <source>
        <dbReference type="Google" id="ProtNLM"/>
    </source>
</evidence>
<dbReference type="InterPro" id="IPR007607">
    <property type="entry name" value="BacA/B"/>
</dbReference>
<organism evidence="2 3">
    <name type="scientific">Thermaurantimonas aggregans</name>
    <dbReference type="NCBI Taxonomy" id="2173829"/>
    <lineage>
        <taxon>Bacteria</taxon>
        <taxon>Pseudomonadati</taxon>
        <taxon>Bacteroidota</taxon>
        <taxon>Flavobacteriia</taxon>
        <taxon>Flavobacteriales</taxon>
        <taxon>Schleiferiaceae</taxon>
        <taxon>Thermaurantimonas</taxon>
    </lineage>
</organism>
<gene>
    <name evidence="2" type="ORF">JCM31826_11750</name>
</gene>
<reference evidence="2 3" key="1">
    <citation type="submission" date="2018-11" db="EMBL/GenBank/DDBJ databases">
        <title>Schleiferia aggregans sp. nov., a moderately thermophilic heterotrophic bacterium isolated from microbial mats at a terrestrial hot spring.</title>
        <authorList>
            <person name="Iino T."/>
            <person name="Ohkuma M."/>
            <person name="Haruta S."/>
        </authorList>
    </citation>
    <scope>NUCLEOTIDE SEQUENCE [LARGE SCALE GENOMIC DNA]</scope>
    <source>
        <strain evidence="2 3">LA</strain>
    </source>
</reference>
<comment type="caution">
    <text evidence="2">The sequence shown here is derived from an EMBL/GenBank/DDBJ whole genome shotgun (WGS) entry which is preliminary data.</text>
</comment>
<dbReference type="OrthoDB" id="5432602at2"/>
<evidence type="ECO:0000313" key="3">
    <source>
        <dbReference type="Proteomes" id="UP000286715"/>
    </source>
</evidence>
<name>A0A401XL20_9FLAO</name>
<sequence length="127" mass="13660">MFKKESQPITISNRILQGTVVRGNIESEGDLRIDGEILGDITIKGKMVIGADGKIVGNIKCASAKIEGKLIGDIEADDAVHLLSQCFVEGNIHTRRLIVEEGGVFNGSCFMTNEKVSSPQESENVSV</sequence>
<accession>A0A401XL20</accession>
<dbReference type="AlphaFoldDB" id="A0A401XL20"/>
<evidence type="ECO:0000256" key="1">
    <source>
        <dbReference type="ARBA" id="ARBA00044755"/>
    </source>
</evidence>
<proteinExistence type="inferred from homology"/>
<dbReference type="RefSeq" id="WP_124397758.1">
    <property type="nucleotide sequence ID" value="NZ_BHZE01000009.1"/>
</dbReference>
<dbReference type="Pfam" id="PF04519">
    <property type="entry name" value="Bactofilin"/>
    <property type="match status" value="1"/>
</dbReference>
<dbReference type="Proteomes" id="UP000286715">
    <property type="component" value="Unassembled WGS sequence"/>
</dbReference>
<keyword evidence="3" id="KW-1185">Reference proteome</keyword>
<comment type="similarity">
    <text evidence="1">Belongs to the bactofilin family.</text>
</comment>
<dbReference type="PANTHER" id="PTHR35024:SF4">
    <property type="entry name" value="POLYMER-FORMING CYTOSKELETAL PROTEIN"/>
    <property type="match status" value="1"/>
</dbReference>
<protein>
    <recommendedName>
        <fullName evidence="4">Cell shape determination protein CcmA</fullName>
    </recommendedName>
</protein>